<name>A0A1B8PVW6_MORLA</name>
<comment type="caution">
    <text evidence="1">The sequence shown here is derived from an EMBL/GenBank/DDBJ whole genome shotgun (WGS) entry which is preliminary data.</text>
</comment>
<dbReference type="AlphaFoldDB" id="A0A1B8PVW6"/>
<dbReference type="RefSeq" id="WP_065256390.1">
    <property type="nucleotide sequence ID" value="NZ_JARDJM010000017.1"/>
</dbReference>
<dbReference type="Proteomes" id="UP000092607">
    <property type="component" value="Unassembled WGS sequence"/>
</dbReference>
<proteinExistence type="predicted"/>
<dbReference type="OrthoDB" id="9891312at2"/>
<sequence>MLKKVMAVMTTPIALGAIQEIFFKEKEPVSIEYILDNISPDIDKEIIDTVSKKELNSIGGEIIIYIDNHTKDVIIEWDFYFKDRQGESDQMTKISSKKMVRQEYITRDDYLSLKNKPLNFPITSPDIKHGN</sequence>
<accession>A0A1B8PVW6</accession>
<organism evidence="1 2">
    <name type="scientific">Moraxella lacunata</name>
    <dbReference type="NCBI Taxonomy" id="477"/>
    <lineage>
        <taxon>Bacteria</taxon>
        <taxon>Pseudomonadati</taxon>
        <taxon>Pseudomonadota</taxon>
        <taxon>Gammaproteobacteria</taxon>
        <taxon>Moraxellales</taxon>
        <taxon>Moraxellaceae</taxon>
        <taxon>Moraxella</taxon>
    </lineage>
</organism>
<gene>
    <name evidence="1" type="ORF">A9309_10900</name>
</gene>
<evidence type="ECO:0000313" key="1">
    <source>
        <dbReference type="EMBL" id="OBX59765.1"/>
    </source>
</evidence>
<evidence type="ECO:0000313" key="2">
    <source>
        <dbReference type="Proteomes" id="UP000092607"/>
    </source>
</evidence>
<protein>
    <submittedName>
        <fullName evidence="1">Uncharacterized protein</fullName>
    </submittedName>
</protein>
<reference evidence="1 2" key="1">
    <citation type="submission" date="2016-06" db="EMBL/GenBank/DDBJ databases">
        <title>Draft genome of Moraxella lacunata CCUG 57757A.</title>
        <authorList>
            <person name="Salva-Serra F."/>
            <person name="Engstrom-Jakobsson H."/>
            <person name="Thorell K."/>
            <person name="Gonzales-Siles L."/>
            <person name="Karlsson R."/>
            <person name="Boulund F."/>
            <person name="Engstrand L."/>
            <person name="Kristiansson E."/>
            <person name="Moore E."/>
        </authorList>
    </citation>
    <scope>NUCLEOTIDE SEQUENCE [LARGE SCALE GENOMIC DNA]</scope>
    <source>
        <strain evidence="1 2">CCUG 57757A</strain>
    </source>
</reference>
<dbReference type="EMBL" id="LZMS01000101">
    <property type="protein sequence ID" value="OBX59765.1"/>
    <property type="molecule type" value="Genomic_DNA"/>
</dbReference>